<dbReference type="AlphaFoldDB" id="A0A3S3PIF1"/>
<proteinExistence type="predicted"/>
<evidence type="ECO:0000256" key="4">
    <source>
        <dbReference type="SAM" id="Phobius"/>
    </source>
</evidence>
<keyword evidence="6" id="KW-0813">Transport</keyword>
<dbReference type="EMBL" id="NCKU01008695">
    <property type="protein sequence ID" value="RWS01745.1"/>
    <property type="molecule type" value="Genomic_DNA"/>
</dbReference>
<dbReference type="STRING" id="1965070.A0A3S3PIF1"/>
<comment type="caution">
    <text evidence="6">The sequence shown here is derived from an EMBL/GenBank/DDBJ whole genome shotgun (WGS) entry which is preliminary data.</text>
</comment>
<feature type="signal peptide" evidence="5">
    <location>
        <begin position="1"/>
        <end position="19"/>
    </location>
</feature>
<keyword evidence="7" id="KW-1185">Reference proteome</keyword>
<keyword evidence="3 4" id="KW-0472">Membrane</keyword>
<keyword evidence="2 4" id="KW-1133">Transmembrane helix</keyword>
<reference evidence="6 7" key="1">
    <citation type="journal article" date="2018" name="Gigascience">
        <title>Genomes of trombidid mites reveal novel predicted allergens and laterally-transferred genes associated with secondary metabolism.</title>
        <authorList>
            <person name="Dong X."/>
            <person name="Chaisiri K."/>
            <person name="Xia D."/>
            <person name="Armstrong S.D."/>
            <person name="Fang Y."/>
            <person name="Donnelly M.J."/>
            <person name="Kadowaki T."/>
            <person name="McGarry J.W."/>
            <person name="Darby A.C."/>
            <person name="Makepeace B.L."/>
        </authorList>
    </citation>
    <scope>NUCLEOTIDE SEQUENCE [LARGE SCALE GENOMIC DNA]</scope>
    <source>
        <strain evidence="6">UoL-WK</strain>
    </source>
</reference>
<feature type="transmembrane region" description="Helical" evidence="4">
    <location>
        <begin position="137"/>
        <end position="159"/>
    </location>
</feature>
<feature type="transmembrane region" description="Helical" evidence="4">
    <location>
        <begin position="74"/>
        <end position="91"/>
    </location>
</feature>
<evidence type="ECO:0000256" key="2">
    <source>
        <dbReference type="ARBA" id="ARBA00022989"/>
    </source>
</evidence>
<dbReference type="Gene3D" id="1.20.1250.20">
    <property type="entry name" value="MFS general substrate transporter like domains"/>
    <property type="match status" value="1"/>
</dbReference>
<feature type="transmembrane region" description="Helical" evidence="4">
    <location>
        <begin position="180"/>
        <end position="208"/>
    </location>
</feature>
<dbReference type="PANTHER" id="PTHR23121:SF9">
    <property type="entry name" value="SODIUM-DEPENDENT GLUCOSE TRANSPORTER 1"/>
    <property type="match status" value="1"/>
</dbReference>
<protein>
    <submittedName>
        <fullName evidence="6">Sodium-dependent glucose transporter 1-like protein</fullName>
    </submittedName>
</protein>
<dbReference type="SUPFAM" id="SSF103473">
    <property type="entry name" value="MFS general substrate transporter"/>
    <property type="match status" value="1"/>
</dbReference>
<accession>A0A3S3PIF1</accession>
<evidence type="ECO:0000256" key="3">
    <source>
        <dbReference type="ARBA" id="ARBA00023136"/>
    </source>
</evidence>
<feature type="chain" id="PRO_5018657673" evidence="5">
    <location>
        <begin position="20"/>
        <end position="388"/>
    </location>
</feature>
<feature type="transmembrane region" description="Helical" evidence="4">
    <location>
        <begin position="257"/>
        <end position="276"/>
    </location>
</feature>
<feature type="transmembrane region" description="Helical" evidence="4">
    <location>
        <begin position="228"/>
        <end position="250"/>
    </location>
</feature>
<sequence>MIAALPGATLLDLQIAVSAATVEKISYIIPLKAGGYALGSFLSKISVYKLKMKNVIQLHSIFTDAMIVNYLDNQIILLIALTISTAIIAVVPWNRTLIGICVTMFFIGIPAGVIDSVNSTTYKMVEKYTAEDLKIPYTYGIVSLFAFCVLIFFLIVYLIKRDNKPHPSRMEKQEDKQTNALVPGWTNVCIILFTCLFMLIYCGLELVFGTLLPTFAVKCDLKFDKSRAAFIASVYWGTYTFFRCFTIFAIDIIGSENLILFDLILVTVANVFLVPFGNRIEWCLWTGVAIMGLGTSSIFGAVFGFLEEFITLSGRVASLIFVNVCVGEFIVPFIVGKYADTKPIVFLYISLLCNILCCVSFAILMGLKRYVLCLKKRPQETQMTTIKF</sequence>
<dbReference type="OrthoDB" id="546893at2759"/>
<evidence type="ECO:0000313" key="6">
    <source>
        <dbReference type="EMBL" id="RWS01745.1"/>
    </source>
</evidence>
<organism evidence="6 7">
    <name type="scientific">Dinothrombium tinctorium</name>
    <dbReference type="NCBI Taxonomy" id="1965070"/>
    <lineage>
        <taxon>Eukaryota</taxon>
        <taxon>Metazoa</taxon>
        <taxon>Ecdysozoa</taxon>
        <taxon>Arthropoda</taxon>
        <taxon>Chelicerata</taxon>
        <taxon>Arachnida</taxon>
        <taxon>Acari</taxon>
        <taxon>Acariformes</taxon>
        <taxon>Trombidiformes</taxon>
        <taxon>Prostigmata</taxon>
        <taxon>Anystina</taxon>
        <taxon>Parasitengona</taxon>
        <taxon>Trombidioidea</taxon>
        <taxon>Trombidiidae</taxon>
        <taxon>Dinothrombium</taxon>
    </lineage>
</organism>
<dbReference type="Proteomes" id="UP000285301">
    <property type="component" value="Unassembled WGS sequence"/>
</dbReference>
<feature type="transmembrane region" description="Helical" evidence="4">
    <location>
        <begin position="318"/>
        <end position="339"/>
    </location>
</feature>
<gene>
    <name evidence="6" type="ORF">B4U79_16691</name>
</gene>
<name>A0A3S3PIF1_9ACAR</name>
<evidence type="ECO:0000256" key="5">
    <source>
        <dbReference type="SAM" id="SignalP"/>
    </source>
</evidence>
<keyword evidence="6" id="KW-0762">Sugar transport</keyword>
<keyword evidence="1 4" id="KW-0812">Transmembrane</keyword>
<feature type="transmembrane region" description="Helical" evidence="4">
    <location>
        <begin position="282"/>
        <end position="306"/>
    </location>
</feature>
<feature type="transmembrane region" description="Helical" evidence="4">
    <location>
        <begin position="345"/>
        <end position="367"/>
    </location>
</feature>
<evidence type="ECO:0000256" key="1">
    <source>
        <dbReference type="ARBA" id="ARBA00022692"/>
    </source>
</evidence>
<dbReference type="PANTHER" id="PTHR23121">
    <property type="entry name" value="SODIUM-DEPENDENT GLUCOSE TRANSPORTER 1"/>
    <property type="match status" value="1"/>
</dbReference>
<dbReference type="InterPro" id="IPR036259">
    <property type="entry name" value="MFS_trans_sf"/>
</dbReference>
<keyword evidence="5" id="KW-0732">Signal</keyword>
<feature type="transmembrane region" description="Helical" evidence="4">
    <location>
        <begin position="98"/>
        <end position="117"/>
    </location>
</feature>
<evidence type="ECO:0000313" key="7">
    <source>
        <dbReference type="Proteomes" id="UP000285301"/>
    </source>
</evidence>